<dbReference type="RefSeq" id="WP_221603448.1">
    <property type="nucleotide sequence ID" value="NZ_JAIGNU010000002.1"/>
</dbReference>
<keyword evidence="1" id="KW-0223">Dioxygenase</keyword>
<dbReference type="GO" id="GO:0051213">
    <property type="term" value="F:dioxygenase activity"/>
    <property type="evidence" value="ECO:0007669"/>
    <property type="project" value="UniProtKB-KW"/>
</dbReference>
<organism evidence="1 2">
    <name type="scientific">Qipengyuania mesophila</name>
    <dbReference type="NCBI Taxonomy" id="2867246"/>
    <lineage>
        <taxon>Bacteria</taxon>
        <taxon>Pseudomonadati</taxon>
        <taxon>Pseudomonadota</taxon>
        <taxon>Alphaproteobacteria</taxon>
        <taxon>Sphingomonadales</taxon>
        <taxon>Erythrobacteraceae</taxon>
        <taxon>Qipengyuania</taxon>
    </lineage>
</organism>
<dbReference type="InterPro" id="IPR008775">
    <property type="entry name" value="Phytyl_CoA_dOase-like"/>
</dbReference>
<dbReference type="Proteomes" id="UP000782554">
    <property type="component" value="Unassembled WGS sequence"/>
</dbReference>
<evidence type="ECO:0000313" key="1">
    <source>
        <dbReference type="EMBL" id="MBX7502300.1"/>
    </source>
</evidence>
<dbReference type="Pfam" id="PF05721">
    <property type="entry name" value="PhyH"/>
    <property type="match status" value="1"/>
</dbReference>
<reference evidence="1 2" key="1">
    <citation type="submission" date="2021-08" db="EMBL/GenBank/DDBJ databases">
        <title>Comparative Genomics Analysis of the Genus Qipengyuania Reveals Extensive Genetic Diversity and Metabolic Versatility, Including the Description of Fifteen Novel Species.</title>
        <authorList>
            <person name="Liu Y."/>
        </authorList>
    </citation>
    <scope>NUCLEOTIDE SEQUENCE [LARGE SCALE GENOMIC DNA]</scope>
    <source>
        <strain evidence="1 2">YG27</strain>
    </source>
</reference>
<dbReference type="SUPFAM" id="SSF51197">
    <property type="entry name" value="Clavaminate synthase-like"/>
    <property type="match status" value="1"/>
</dbReference>
<comment type="caution">
    <text evidence="1">The sequence shown here is derived from an EMBL/GenBank/DDBJ whole genome shotgun (WGS) entry which is preliminary data.</text>
</comment>
<gene>
    <name evidence="1" type="ORF">K3181_12685</name>
</gene>
<accession>A0ABS7JXB6</accession>
<dbReference type="PANTHER" id="PTHR31630:SF6">
    <property type="entry name" value="PHYTANOYL-COA DIOXYGENASE-RELATED"/>
    <property type="match status" value="1"/>
</dbReference>
<keyword evidence="1" id="KW-0560">Oxidoreductase</keyword>
<dbReference type="PANTHER" id="PTHR31630">
    <property type="entry name" value="PHYTANOYL-COA DIOXYGENASE-RELATED-RELATED"/>
    <property type="match status" value="1"/>
</dbReference>
<name>A0ABS7JXB6_9SPHN</name>
<evidence type="ECO:0000313" key="2">
    <source>
        <dbReference type="Proteomes" id="UP000782554"/>
    </source>
</evidence>
<dbReference type="EMBL" id="JAIGNU010000002">
    <property type="protein sequence ID" value="MBX7502300.1"/>
    <property type="molecule type" value="Genomic_DNA"/>
</dbReference>
<dbReference type="Gene3D" id="2.60.120.620">
    <property type="entry name" value="q2cbj1_9rhob like domain"/>
    <property type="match status" value="1"/>
</dbReference>
<proteinExistence type="predicted"/>
<protein>
    <submittedName>
        <fullName evidence="1">Phytanoyl-CoA dioxygenase family protein</fullName>
    </submittedName>
</protein>
<keyword evidence="2" id="KW-1185">Reference proteome</keyword>
<sequence length="327" mass="36997">MSEVGAELDVACLEEFWASHVEGAMKLDEKVVKLLLDTLGLGNQQAYRKLILERPSFPEFTRWIVETAGLPDPVLVDRFHAWLYEIEPGEEAKARLAAIKNAEAVFDEAALRHWDEHGYVVLPDAIGPDEIAAVRDLVWAEVGGTPDDPDSWYSPREDGIMVARFQHPVLEAARRSPRIMKAFAQLWETENLWCTIDRIGFNPPERPGHEFAGSDLHWDVSLAQPIPFGTQAVLYLVDTSADMGAFRCVPGFHKRIEDWLDEMGPDSDPRAVDLHAGQHHVAGRAGDLVVWRQDLPHGASPNRSDRPRLAQYLNFYSPDMVIHQRWR</sequence>